<evidence type="ECO:0000256" key="1">
    <source>
        <dbReference type="SAM" id="Coils"/>
    </source>
</evidence>
<keyword evidence="3" id="KW-0472">Membrane</keyword>
<dbReference type="InterPro" id="IPR019286">
    <property type="entry name" value="DUF2339_TM"/>
</dbReference>
<comment type="caution">
    <text evidence="4">The sequence shown here is derived from an EMBL/GenBank/DDBJ whole genome shotgun (WGS) entry which is preliminary data.</text>
</comment>
<sequence>MDEDRNKALRELHDKIEDLARRQKAFQEEIQKLQNAVFEFDLGERPATAPRIEPEPVKKEAPAPPPKVEAPPVYFAPPVRPQAPPPPPVKKVKTPIEEFIGTNLLNKVGIAVLVIGIGFGAKYSIDHDLINPLTRIILGYLSGVALIVVALKLKKTHKNFSAVLLSGGMAVLYFITFAAYDFYQLIPQTMAFVLMVVFTAFTVFAATQYDEEVIGIIGLVGAYAVPFLLSDGSGRVVILFSYITIINTGILVLAFKKYWKRLYYLAFALTWLSFMAWYAAGFEEKHIAVSLIFSTIFFLTFYTTFLAYKLIRKEQLSKPDLAFMLLNSFIYYGYGYSTIDTLESGEQLLGLFTLFVAVIHFIACVIIYKQQSQFRDIFYFVAGMVLVFITLAVPVQLEGNWVTLVWAVEAALLFWIGRTKSFPVYEKLSYPLIALAFGSLLHDWDTTYQSFYYYTDTDAKLTFLLNIQFVTTALVAAAFGFIMWLGRQQRYQSPWQPNTLPANVFAFGLPLLILVVLYIGIFKEVETFWNQRYALSKIVVRTEYGDFYDQYDTDILKFQTLWLICYSAIFALVLSIIQIRFIKDRRLMIGSMALNVFFITVFLTAGLVELSYLRSSYLNDAANKFYVRDLNNILIRYLGVALIIPLVIVNKHYLRHEMFPQKIREVERILFHLAVLIFLSSELVHWLEMNRIENSFKLALSILWGAYALFLIVLGLIRDLKYVRFAAIVLFGVTLIKLFLYDMAEMSTIAKTIVMIILGVLLLTASFFYNKYKRSTGNEIQ</sequence>
<feature type="transmembrane region" description="Helical" evidence="3">
    <location>
        <begin position="213"/>
        <end position="230"/>
    </location>
</feature>
<gene>
    <name evidence="4" type="ORF">KK083_15710</name>
</gene>
<feature type="transmembrane region" description="Helical" evidence="3">
    <location>
        <begin position="133"/>
        <end position="153"/>
    </location>
</feature>
<feature type="transmembrane region" description="Helical" evidence="3">
    <location>
        <begin position="399"/>
        <end position="416"/>
    </location>
</feature>
<feature type="transmembrane region" description="Helical" evidence="3">
    <location>
        <begin position="160"/>
        <end position="180"/>
    </location>
</feature>
<reference evidence="4 5" key="1">
    <citation type="submission" date="2021-05" db="EMBL/GenBank/DDBJ databases">
        <title>A Polyphasic approach of four new species of the genus Ohtaekwangia: Ohtaekwangia histidinii sp. nov., Ohtaekwangia cretensis sp. nov., Ohtaekwangia indiensis sp. nov., Ohtaekwangia reichenbachii sp. nov. from diverse environment.</title>
        <authorList>
            <person name="Octaviana S."/>
        </authorList>
    </citation>
    <scope>NUCLEOTIDE SEQUENCE [LARGE SCALE GENOMIC DNA]</scope>
    <source>
        <strain evidence="4 5">PWU4</strain>
    </source>
</reference>
<evidence type="ECO:0000256" key="3">
    <source>
        <dbReference type="SAM" id="Phobius"/>
    </source>
</evidence>
<feature type="transmembrane region" description="Helical" evidence="3">
    <location>
        <begin position="699"/>
        <end position="717"/>
    </location>
</feature>
<feature type="region of interest" description="Disordered" evidence="2">
    <location>
        <begin position="44"/>
        <end position="65"/>
    </location>
</feature>
<keyword evidence="3" id="KW-0812">Transmembrane</keyword>
<evidence type="ECO:0000256" key="2">
    <source>
        <dbReference type="SAM" id="MobiDB-lite"/>
    </source>
</evidence>
<feature type="transmembrane region" description="Helical" evidence="3">
    <location>
        <begin position="752"/>
        <end position="769"/>
    </location>
</feature>
<dbReference type="Proteomes" id="UP001319200">
    <property type="component" value="Unassembled WGS sequence"/>
</dbReference>
<feature type="transmembrane region" description="Helical" evidence="3">
    <location>
        <begin position="348"/>
        <end position="368"/>
    </location>
</feature>
<feature type="transmembrane region" description="Helical" evidence="3">
    <location>
        <begin position="377"/>
        <end position="393"/>
    </location>
</feature>
<feature type="transmembrane region" description="Helical" evidence="3">
    <location>
        <begin position="594"/>
        <end position="613"/>
    </location>
</feature>
<organism evidence="4 5">
    <name type="scientific">Chryseosolibacter histidini</name>
    <dbReference type="NCBI Taxonomy" id="2782349"/>
    <lineage>
        <taxon>Bacteria</taxon>
        <taxon>Pseudomonadati</taxon>
        <taxon>Bacteroidota</taxon>
        <taxon>Cytophagia</taxon>
        <taxon>Cytophagales</taxon>
        <taxon>Chryseotaleaceae</taxon>
        <taxon>Chryseosolibacter</taxon>
    </lineage>
</organism>
<feature type="transmembrane region" description="Helical" evidence="3">
    <location>
        <begin position="669"/>
        <end position="687"/>
    </location>
</feature>
<feature type="transmembrane region" description="Helical" evidence="3">
    <location>
        <begin position="498"/>
        <end position="521"/>
    </location>
</feature>
<feature type="transmembrane region" description="Helical" evidence="3">
    <location>
        <begin position="633"/>
        <end position="649"/>
    </location>
</feature>
<feature type="transmembrane region" description="Helical" evidence="3">
    <location>
        <begin position="104"/>
        <end position="121"/>
    </location>
</feature>
<protein>
    <submittedName>
        <fullName evidence="4">DUF2339 domain-containing protein</fullName>
    </submittedName>
</protein>
<keyword evidence="1" id="KW-0175">Coiled coil</keyword>
<feature type="coiled-coil region" evidence="1">
    <location>
        <begin position="9"/>
        <end position="36"/>
    </location>
</feature>
<dbReference type="PANTHER" id="PTHR38434">
    <property type="entry name" value="BLL2549 PROTEIN"/>
    <property type="match status" value="1"/>
</dbReference>
<feature type="transmembrane region" description="Helical" evidence="3">
    <location>
        <begin position="320"/>
        <end position="336"/>
    </location>
</feature>
<feature type="transmembrane region" description="Helical" evidence="3">
    <location>
        <begin position="236"/>
        <end position="255"/>
    </location>
</feature>
<feature type="transmembrane region" description="Helical" evidence="3">
    <location>
        <begin position="428"/>
        <end position="444"/>
    </location>
</feature>
<feature type="transmembrane region" description="Helical" evidence="3">
    <location>
        <begin position="722"/>
        <end position="740"/>
    </location>
</feature>
<feature type="transmembrane region" description="Helical" evidence="3">
    <location>
        <begin position="186"/>
        <end position="206"/>
    </location>
</feature>
<name>A0AAP2DNY4_9BACT</name>
<dbReference type="RefSeq" id="WP_254164390.1">
    <property type="nucleotide sequence ID" value="NZ_JAHESF010000014.1"/>
</dbReference>
<feature type="transmembrane region" description="Helical" evidence="3">
    <location>
        <begin position="464"/>
        <end position="486"/>
    </location>
</feature>
<keyword evidence="3" id="KW-1133">Transmembrane helix</keyword>
<feature type="transmembrane region" description="Helical" evidence="3">
    <location>
        <begin position="286"/>
        <end position="308"/>
    </location>
</feature>
<feature type="transmembrane region" description="Helical" evidence="3">
    <location>
        <begin position="561"/>
        <end position="582"/>
    </location>
</feature>
<dbReference type="PANTHER" id="PTHR38434:SF1">
    <property type="entry name" value="BLL2549 PROTEIN"/>
    <property type="match status" value="1"/>
</dbReference>
<evidence type="ECO:0000313" key="5">
    <source>
        <dbReference type="Proteomes" id="UP001319200"/>
    </source>
</evidence>
<feature type="compositionally biased region" description="Basic and acidic residues" evidence="2">
    <location>
        <begin position="52"/>
        <end position="61"/>
    </location>
</feature>
<dbReference type="Pfam" id="PF10101">
    <property type="entry name" value="DUF2339"/>
    <property type="match status" value="1"/>
</dbReference>
<proteinExistence type="predicted"/>
<feature type="transmembrane region" description="Helical" evidence="3">
    <location>
        <begin position="262"/>
        <end position="280"/>
    </location>
</feature>
<keyword evidence="5" id="KW-1185">Reference proteome</keyword>
<dbReference type="EMBL" id="JAHESF010000014">
    <property type="protein sequence ID" value="MBT1698337.1"/>
    <property type="molecule type" value="Genomic_DNA"/>
</dbReference>
<accession>A0AAP2DNY4</accession>
<dbReference type="AlphaFoldDB" id="A0AAP2DNY4"/>
<evidence type="ECO:0000313" key="4">
    <source>
        <dbReference type="EMBL" id="MBT1698337.1"/>
    </source>
</evidence>